<dbReference type="InterPro" id="IPR050526">
    <property type="entry name" value="Rubredoxin_ET"/>
</dbReference>
<name>A0A3E3HY36_9FIRM</name>
<dbReference type="PRINTS" id="PR00163">
    <property type="entry name" value="RUBREDOXIN"/>
</dbReference>
<dbReference type="GO" id="GO:0043448">
    <property type="term" value="P:alkane catabolic process"/>
    <property type="evidence" value="ECO:0007669"/>
    <property type="project" value="TreeGrafter"/>
</dbReference>
<dbReference type="InterPro" id="IPR018527">
    <property type="entry name" value="Rubredoxin_Fe_BS"/>
</dbReference>
<dbReference type="SUPFAM" id="SSF57802">
    <property type="entry name" value="Rubredoxin-like"/>
    <property type="match status" value="2"/>
</dbReference>
<dbReference type="RefSeq" id="WP_025490782.1">
    <property type="nucleotide sequence ID" value="NZ_CALBAU010000322.1"/>
</dbReference>
<evidence type="ECO:0000256" key="4">
    <source>
        <dbReference type="ARBA" id="ARBA00022982"/>
    </source>
</evidence>
<dbReference type="InterPro" id="IPR024935">
    <property type="entry name" value="Rubredoxin_dom"/>
</dbReference>
<dbReference type="PROSITE" id="PS50903">
    <property type="entry name" value="RUBREDOXIN_LIKE"/>
    <property type="match status" value="1"/>
</dbReference>
<keyword evidence="9" id="KW-1185">Reference proteome</keyword>
<reference evidence="7 10" key="1">
    <citation type="submission" date="2018-08" db="EMBL/GenBank/DDBJ databases">
        <title>A genome reference for cultivated species of the human gut microbiota.</title>
        <authorList>
            <person name="Zou Y."/>
            <person name="Xue W."/>
            <person name="Luo G."/>
        </authorList>
    </citation>
    <scope>NUCLEOTIDE SEQUENCE [LARGE SCALE GENOMIC DNA]</scope>
    <source>
        <strain evidence="8 10">AF26-4BH</strain>
        <strain evidence="7">TF05-5AC</strain>
    </source>
</reference>
<proteinExistence type="predicted"/>
<keyword evidence="2" id="KW-0813">Transport</keyword>
<feature type="domain" description="Rubredoxin-like" evidence="6">
    <location>
        <begin position="1"/>
        <end position="52"/>
    </location>
</feature>
<dbReference type="PANTHER" id="PTHR47627">
    <property type="entry name" value="RUBREDOXIN"/>
    <property type="match status" value="1"/>
</dbReference>
<gene>
    <name evidence="8" type="ORF">DWY69_05355</name>
    <name evidence="7" type="ORF">DXC51_22400</name>
</gene>
<evidence type="ECO:0000313" key="8">
    <source>
        <dbReference type="EMBL" id="RGE73601.1"/>
    </source>
</evidence>
<dbReference type="AlphaFoldDB" id="A0A3E3HY36"/>
<dbReference type="CDD" id="cd00730">
    <property type="entry name" value="rubredoxin"/>
    <property type="match status" value="1"/>
</dbReference>
<organism evidence="7 9">
    <name type="scientific">Eisenbergiella massiliensis</name>
    <dbReference type="NCBI Taxonomy" id="1720294"/>
    <lineage>
        <taxon>Bacteria</taxon>
        <taxon>Bacillati</taxon>
        <taxon>Bacillota</taxon>
        <taxon>Clostridia</taxon>
        <taxon>Lachnospirales</taxon>
        <taxon>Lachnospiraceae</taxon>
        <taxon>Eisenbergiella</taxon>
    </lineage>
</organism>
<dbReference type="PANTHER" id="PTHR47627:SF1">
    <property type="entry name" value="RUBREDOXIN-1-RELATED"/>
    <property type="match status" value="1"/>
</dbReference>
<dbReference type="PROSITE" id="PS00202">
    <property type="entry name" value="RUBREDOXIN"/>
    <property type="match status" value="1"/>
</dbReference>
<keyword evidence="3" id="KW-0479">Metal-binding</keyword>
<comment type="cofactor">
    <cofactor evidence="1">
        <name>Fe(3+)</name>
        <dbReference type="ChEBI" id="CHEBI:29034"/>
    </cofactor>
</comment>
<dbReference type="OrthoDB" id="9758182at2"/>
<dbReference type="EMBL" id="QVLV01000021">
    <property type="protein sequence ID" value="RGE56719.1"/>
    <property type="molecule type" value="Genomic_DNA"/>
</dbReference>
<keyword evidence="4" id="KW-0249">Electron transport</keyword>
<dbReference type="Pfam" id="PF21349">
    <property type="entry name" value="RUBY_RBDX"/>
    <property type="match status" value="1"/>
</dbReference>
<dbReference type="Proteomes" id="UP000260812">
    <property type="component" value="Unassembled WGS sequence"/>
</dbReference>
<accession>A0A3E3HY36</accession>
<protein>
    <submittedName>
        <fullName evidence="7">Rubredoxin</fullName>
    </submittedName>
</protein>
<dbReference type="GO" id="GO:0005506">
    <property type="term" value="F:iron ion binding"/>
    <property type="evidence" value="ECO:0007669"/>
    <property type="project" value="InterPro"/>
</dbReference>
<dbReference type="GeneID" id="97991048"/>
<evidence type="ECO:0000256" key="3">
    <source>
        <dbReference type="ARBA" id="ARBA00022723"/>
    </source>
</evidence>
<evidence type="ECO:0000256" key="5">
    <source>
        <dbReference type="ARBA" id="ARBA00023004"/>
    </source>
</evidence>
<evidence type="ECO:0000313" key="9">
    <source>
        <dbReference type="Proteomes" id="UP000260812"/>
    </source>
</evidence>
<dbReference type="Pfam" id="PF00301">
    <property type="entry name" value="Rubredoxin"/>
    <property type="match status" value="1"/>
</dbReference>
<keyword evidence="5" id="KW-0408">Iron</keyword>
<dbReference type="Proteomes" id="UP000261166">
    <property type="component" value="Unassembled WGS sequence"/>
</dbReference>
<dbReference type="FunFam" id="2.20.28.10:FF:000001">
    <property type="entry name" value="Rubredoxin"/>
    <property type="match status" value="1"/>
</dbReference>
<evidence type="ECO:0000256" key="1">
    <source>
        <dbReference type="ARBA" id="ARBA00001965"/>
    </source>
</evidence>
<evidence type="ECO:0000313" key="7">
    <source>
        <dbReference type="EMBL" id="RGE56719.1"/>
    </source>
</evidence>
<evidence type="ECO:0000313" key="10">
    <source>
        <dbReference type="Proteomes" id="UP000261166"/>
    </source>
</evidence>
<dbReference type="GO" id="GO:0009055">
    <property type="term" value="F:electron transfer activity"/>
    <property type="evidence" value="ECO:0007669"/>
    <property type="project" value="TreeGrafter"/>
</dbReference>
<dbReference type="Gene3D" id="2.20.28.10">
    <property type="match status" value="2"/>
</dbReference>
<dbReference type="EMBL" id="QVLU01000003">
    <property type="protein sequence ID" value="RGE73601.1"/>
    <property type="molecule type" value="Genomic_DNA"/>
</dbReference>
<dbReference type="InterPro" id="IPR048574">
    <property type="entry name" value="RUBY_RBDX"/>
</dbReference>
<comment type="caution">
    <text evidence="7">The sequence shown here is derived from an EMBL/GenBank/DDBJ whole genome shotgun (WGS) entry which is preliminary data.</text>
</comment>
<evidence type="ECO:0000256" key="2">
    <source>
        <dbReference type="ARBA" id="ARBA00022448"/>
    </source>
</evidence>
<dbReference type="InterPro" id="IPR024934">
    <property type="entry name" value="Rubredoxin-like_dom"/>
</dbReference>
<sequence length="249" mass="27025">MKKYVCTVCGYIYDEAAGYPAGGIAPGTTWEAVPEGWVCPVCGAGKSEFREQAAAVNKPEPEKKETAQTAAGEAYKVPILSGNAEKMGNDGEEREELRELTAGELSALCSNLARGSEKQYLSEETALFMQLADYFKNITPEEPEADVSRLLSMLQEDLESGYPAANEAAGVKPDRGALRALVWGEKVSRIVNSILQRYEKEGDALLEHTNIYVCDICGFIYIGDTPPALCPVCKVPGWKMTKVERGQAG</sequence>
<evidence type="ECO:0000259" key="6">
    <source>
        <dbReference type="PROSITE" id="PS50903"/>
    </source>
</evidence>